<accession>I3SB26</accession>
<dbReference type="EMBL" id="BT137673">
    <property type="protein sequence ID" value="AFK37468.1"/>
    <property type="molecule type" value="mRNA"/>
</dbReference>
<name>I3SB26_MEDTR</name>
<evidence type="ECO:0000313" key="1">
    <source>
        <dbReference type="EMBL" id="AFK37468.1"/>
    </source>
</evidence>
<protein>
    <submittedName>
        <fullName evidence="1">Uncharacterized protein</fullName>
    </submittedName>
</protein>
<dbReference type="AlphaFoldDB" id="I3SB26"/>
<sequence>MLKALYQRLSVMGQLMRHWIMLMDGWCPRKLEIFTLQMSLSWPLILGLPSVLTCTMRLFKHCVFQKTHTRRKKLLRSGERGNGKSKNWQSILRRKMMMMTFDDDDIIFILPISVRISPFAPSCGELFIMWRTSIIPSL</sequence>
<organism evidence="1">
    <name type="scientific">Medicago truncatula</name>
    <name type="common">Barrel medic</name>
    <name type="synonym">Medicago tribuloides</name>
    <dbReference type="NCBI Taxonomy" id="3880"/>
    <lineage>
        <taxon>Eukaryota</taxon>
        <taxon>Viridiplantae</taxon>
        <taxon>Streptophyta</taxon>
        <taxon>Embryophyta</taxon>
        <taxon>Tracheophyta</taxon>
        <taxon>Spermatophyta</taxon>
        <taxon>Magnoliopsida</taxon>
        <taxon>eudicotyledons</taxon>
        <taxon>Gunneridae</taxon>
        <taxon>Pentapetalae</taxon>
        <taxon>rosids</taxon>
        <taxon>fabids</taxon>
        <taxon>Fabales</taxon>
        <taxon>Fabaceae</taxon>
        <taxon>Papilionoideae</taxon>
        <taxon>50 kb inversion clade</taxon>
        <taxon>NPAAA clade</taxon>
        <taxon>Hologalegina</taxon>
        <taxon>IRL clade</taxon>
        <taxon>Trifolieae</taxon>
        <taxon>Medicago</taxon>
    </lineage>
</organism>
<proteinExistence type="evidence at transcript level"/>
<reference evidence="1" key="1">
    <citation type="submission" date="2012-05" db="EMBL/GenBank/DDBJ databases">
        <authorList>
            <person name="Krishnakumar V."/>
            <person name="Cheung F."/>
            <person name="Xiao Y."/>
            <person name="Chan A."/>
            <person name="Moskal W.A."/>
            <person name="Town C.D."/>
        </authorList>
    </citation>
    <scope>NUCLEOTIDE SEQUENCE</scope>
</reference>